<accession>A0A6A4XDQ4</accession>
<feature type="domain" description="EF-hand" evidence="4">
    <location>
        <begin position="819"/>
        <end position="854"/>
    </location>
</feature>
<evidence type="ECO:0000256" key="1">
    <source>
        <dbReference type="ARBA" id="ARBA00022737"/>
    </source>
</evidence>
<dbReference type="InterPro" id="IPR002048">
    <property type="entry name" value="EF_hand_dom"/>
</dbReference>
<feature type="domain" description="EF-hand" evidence="4">
    <location>
        <begin position="855"/>
        <end position="890"/>
    </location>
</feature>
<keyword evidence="2" id="KW-0106">Calcium</keyword>
<keyword evidence="6" id="KW-1185">Reference proteome</keyword>
<keyword evidence="1" id="KW-0677">Repeat</keyword>
<dbReference type="PROSITE" id="PS00018">
    <property type="entry name" value="EF_HAND_1"/>
    <property type="match status" value="1"/>
</dbReference>
<evidence type="ECO:0000256" key="3">
    <source>
        <dbReference type="SAM" id="MobiDB-lite"/>
    </source>
</evidence>
<evidence type="ECO:0000256" key="2">
    <source>
        <dbReference type="ARBA" id="ARBA00022837"/>
    </source>
</evidence>
<dbReference type="Gene3D" id="3.10.10.10">
    <property type="entry name" value="HIV Type 1 Reverse Transcriptase, subunit A, domain 1"/>
    <property type="match status" value="1"/>
</dbReference>
<dbReference type="SMART" id="SM00054">
    <property type="entry name" value="EFh"/>
    <property type="match status" value="4"/>
</dbReference>
<dbReference type="GO" id="GO:0071897">
    <property type="term" value="P:DNA biosynthetic process"/>
    <property type="evidence" value="ECO:0007669"/>
    <property type="project" value="UniProtKB-ARBA"/>
</dbReference>
<dbReference type="Gene3D" id="1.10.238.10">
    <property type="entry name" value="EF-hand"/>
    <property type="match status" value="2"/>
</dbReference>
<dbReference type="CDD" id="cd00051">
    <property type="entry name" value="EFh"/>
    <property type="match status" value="2"/>
</dbReference>
<dbReference type="PROSITE" id="PS50222">
    <property type="entry name" value="EF_HAND_2"/>
    <property type="match status" value="4"/>
</dbReference>
<reference evidence="5 6" key="1">
    <citation type="submission" date="2019-07" db="EMBL/GenBank/DDBJ databases">
        <title>Draft genome assembly of a fouling barnacle, Amphibalanus amphitrite (Darwin, 1854): The first reference genome for Thecostraca.</title>
        <authorList>
            <person name="Kim W."/>
        </authorList>
    </citation>
    <scope>NUCLEOTIDE SEQUENCE [LARGE SCALE GENOMIC DNA]</scope>
    <source>
        <strain evidence="5">SNU_AA5</strain>
        <tissue evidence="5">Soma without cirri and trophi</tissue>
    </source>
</reference>
<dbReference type="InterPro" id="IPR018247">
    <property type="entry name" value="EF_Hand_1_Ca_BS"/>
</dbReference>
<name>A0A6A4XDQ4_AMPAM</name>
<dbReference type="PANTHER" id="PTHR37984">
    <property type="entry name" value="PROTEIN CBG26694"/>
    <property type="match status" value="1"/>
</dbReference>
<dbReference type="SUPFAM" id="SSF47473">
    <property type="entry name" value="EF-hand"/>
    <property type="match status" value="1"/>
</dbReference>
<dbReference type="OrthoDB" id="6380665at2759"/>
<protein>
    <submittedName>
        <fullName evidence="5">Calmodulin</fullName>
    </submittedName>
</protein>
<gene>
    <name evidence="5" type="primary">cmd-1_1</name>
    <name evidence="5" type="ORF">FJT64_015070</name>
</gene>
<dbReference type="FunFam" id="1.10.238.10:FF:000003">
    <property type="entry name" value="Calmodulin A"/>
    <property type="match status" value="1"/>
</dbReference>
<feature type="domain" description="EF-hand" evidence="4">
    <location>
        <begin position="934"/>
        <end position="968"/>
    </location>
</feature>
<feature type="compositionally biased region" description="Polar residues" evidence="3">
    <location>
        <begin position="205"/>
        <end position="214"/>
    </location>
</feature>
<evidence type="ECO:0000313" key="5">
    <source>
        <dbReference type="EMBL" id="KAF0314490.1"/>
    </source>
</evidence>
<dbReference type="SUPFAM" id="SSF56672">
    <property type="entry name" value="DNA/RNA polymerases"/>
    <property type="match status" value="1"/>
</dbReference>
<dbReference type="EMBL" id="VIIS01000017">
    <property type="protein sequence ID" value="KAF0314490.1"/>
    <property type="molecule type" value="Genomic_DNA"/>
</dbReference>
<feature type="domain" description="EF-hand" evidence="4">
    <location>
        <begin position="898"/>
        <end position="933"/>
    </location>
</feature>
<dbReference type="InterPro" id="IPR050951">
    <property type="entry name" value="Retrovirus_Pol_polyprotein"/>
</dbReference>
<evidence type="ECO:0000259" key="4">
    <source>
        <dbReference type="PROSITE" id="PS50222"/>
    </source>
</evidence>
<dbReference type="AlphaFoldDB" id="A0A6A4XDQ4"/>
<dbReference type="Pfam" id="PF13499">
    <property type="entry name" value="EF-hand_7"/>
    <property type="match status" value="2"/>
</dbReference>
<dbReference type="GO" id="GO:0005509">
    <property type="term" value="F:calcium ion binding"/>
    <property type="evidence" value="ECO:0007669"/>
    <property type="project" value="InterPro"/>
</dbReference>
<evidence type="ECO:0000313" key="6">
    <source>
        <dbReference type="Proteomes" id="UP000440578"/>
    </source>
</evidence>
<proteinExistence type="predicted"/>
<dbReference type="InterPro" id="IPR043502">
    <property type="entry name" value="DNA/RNA_pol_sf"/>
</dbReference>
<organism evidence="5 6">
    <name type="scientific">Amphibalanus amphitrite</name>
    <name type="common">Striped barnacle</name>
    <name type="synonym">Balanus amphitrite</name>
    <dbReference type="NCBI Taxonomy" id="1232801"/>
    <lineage>
        <taxon>Eukaryota</taxon>
        <taxon>Metazoa</taxon>
        <taxon>Ecdysozoa</taxon>
        <taxon>Arthropoda</taxon>
        <taxon>Crustacea</taxon>
        <taxon>Multicrustacea</taxon>
        <taxon>Cirripedia</taxon>
        <taxon>Thoracica</taxon>
        <taxon>Thoracicalcarea</taxon>
        <taxon>Balanomorpha</taxon>
        <taxon>Balanoidea</taxon>
        <taxon>Balanidae</taxon>
        <taxon>Amphibalaninae</taxon>
        <taxon>Amphibalanus</taxon>
    </lineage>
</organism>
<dbReference type="InterPro" id="IPR011992">
    <property type="entry name" value="EF-hand-dom_pair"/>
</dbReference>
<feature type="region of interest" description="Disordered" evidence="3">
    <location>
        <begin position="200"/>
        <end position="223"/>
    </location>
</feature>
<dbReference type="Proteomes" id="UP000440578">
    <property type="component" value="Unassembled WGS sequence"/>
</dbReference>
<comment type="caution">
    <text evidence="5">The sequence shown here is derived from an EMBL/GenBank/DDBJ whole genome shotgun (WGS) entry which is preliminary data.</text>
</comment>
<dbReference type="PANTHER" id="PTHR37984:SF9">
    <property type="entry name" value="INTEGRASE CATALYTIC DOMAIN-CONTAINING PROTEIN"/>
    <property type="match status" value="1"/>
</dbReference>
<sequence>MSLIPDAGLATAGKPCVLGTDPARYHDIFEEWLEHASLLVNSLGVTDDTQKLNLLLLWGGRDLRKLAKVAGVDTESDPPTTFKAAIVQIRAHCRQHVNLSMAVFRLMHARQGEKTVTEFLDELDSLATQCQFDTNPYTPERAKKDAFIFGTSDERLRQEALARDPDLQTLVKSALGYEQARKSSGAIQSEVGESVARVATRGRYSINQPTRTPSGQGGRGAGPRVRCKNCPPHYRPHPPGRCPARGKTCALCGEKNHFVGAASCTKAQVRFTAEDDEEAYQFEVDDKNSVGRVVEVGMIQPGHANVVQVSVNGTATSFFVDSGCNKTLIPVSAYHASLGKLEASSVKLRPYGTATLLRVKGEMRATLQSRNGAQCHTTVYIIDGHLAEPLLGDADAKALGILHIDAGGSAREGEPPGHVVGVAGIVDTLAAAGVTVQAKKCTSQDISGDDRRKIAAIVNKHKKVFEGVGLLKDDEVSFHIDPEATPVVAPYRPVPLAYQERLSAHLAELRAEGKIEDVGPREECPWISNVVITEKKEAGKIRMNIDMREPNKAIRRTPRHVTTVAEMRHMLEGARVFSELDMSHGFHQLALAEESRKMGAFRTHEGLHRFKTQEFQYQMVHLPGKANPCDYASRHPMPLSSYHAAQLDDMILYRHDEICINAVISDDTPDAINIKEVQEATARDPQSQKLIKCIQQGYITRDPDLDPFRQIFREFSFNRGKHDARAKDVQKAYKDTPKNVRPHNIQTGDTVLLQRRSTKTASRYDPEPYKVVQMKGTQITATRGVLHCFEQHIKCKVMRRGEKAKSPLGGGGDVVTADFPVPALRRQFDLLDTDEDGHISPVHLTNVLRSIDLHITDTEMDEVMAKTDVDGDGIITFEDFVEAFRTSRREELAKADHERQANLRQTFQIFDRRNFGTISPKDIWNVLRSLGKNIPLEDIEDIVAEIDQDGDSRISYSEFVQCVFADDE</sequence>